<evidence type="ECO:0000256" key="1">
    <source>
        <dbReference type="ARBA" id="ARBA00010397"/>
    </source>
</evidence>
<dbReference type="SUPFAM" id="SSF48371">
    <property type="entry name" value="ARM repeat"/>
    <property type="match status" value="1"/>
</dbReference>
<evidence type="ECO:0000313" key="8">
    <source>
        <dbReference type="EMBL" id="TNJ29596.1"/>
    </source>
</evidence>
<feature type="domain" description="W2" evidence="7">
    <location>
        <begin position="152"/>
        <end position="319"/>
    </location>
</feature>
<dbReference type="Gene3D" id="3.30.30.170">
    <property type="match status" value="1"/>
</dbReference>
<proteinExistence type="inferred from homology"/>
<evidence type="ECO:0000256" key="6">
    <source>
        <dbReference type="SAM" id="MobiDB-lite"/>
    </source>
</evidence>
<dbReference type="PROSITE" id="PS51363">
    <property type="entry name" value="W2"/>
    <property type="match status" value="1"/>
</dbReference>
<dbReference type="SMART" id="SM00653">
    <property type="entry name" value="eIF2B_5"/>
    <property type="match status" value="1"/>
</dbReference>
<evidence type="ECO:0000259" key="7">
    <source>
        <dbReference type="PROSITE" id="PS51363"/>
    </source>
</evidence>
<dbReference type="SUPFAM" id="SSF100966">
    <property type="entry name" value="Translation initiation factor 2 beta, aIF2beta, N-terminal domain"/>
    <property type="match status" value="1"/>
</dbReference>
<gene>
    <name evidence="8" type="ORF">GMRT_13984</name>
</gene>
<dbReference type="GO" id="GO:0005092">
    <property type="term" value="F:GDP-dissociation inhibitor activity"/>
    <property type="evidence" value="ECO:0007669"/>
    <property type="project" value="TreeGrafter"/>
</dbReference>
<feature type="region of interest" description="Disordered" evidence="6">
    <location>
        <begin position="313"/>
        <end position="335"/>
    </location>
</feature>
<dbReference type="VEuPathDB" id="GiardiaDB:GMRT_13984"/>
<accession>A0A4Z1SUS8</accession>
<comment type="caution">
    <text evidence="8">The sequence shown here is derived from an EMBL/GenBank/DDBJ whole genome shotgun (WGS) entry which is preliminary data.</text>
</comment>
<dbReference type="Gene3D" id="1.25.40.180">
    <property type="match status" value="1"/>
</dbReference>
<evidence type="ECO:0000256" key="5">
    <source>
        <dbReference type="ARBA" id="ARBA00023134"/>
    </source>
</evidence>
<organism evidence="8 9">
    <name type="scientific">Giardia muris</name>
    <dbReference type="NCBI Taxonomy" id="5742"/>
    <lineage>
        <taxon>Eukaryota</taxon>
        <taxon>Metamonada</taxon>
        <taxon>Diplomonadida</taxon>
        <taxon>Hexamitidae</taxon>
        <taxon>Giardiinae</taxon>
        <taxon>Giardia</taxon>
    </lineage>
</organism>
<evidence type="ECO:0000256" key="3">
    <source>
        <dbReference type="ARBA" id="ARBA00022741"/>
    </source>
</evidence>
<feature type="compositionally biased region" description="Acidic residues" evidence="6">
    <location>
        <begin position="317"/>
        <end position="335"/>
    </location>
</feature>
<evidence type="ECO:0000256" key="4">
    <source>
        <dbReference type="ARBA" id="ARBA00022917"/>
    </source>
</evidence>
<dbReference type="GO" id="GO:0001732">
    <property type="term" value="P:formation of cytoplasmic translation initiation complex"/>
    <property type="evidence" value="ECO:0007669"/>
    <property type="project" value="TreeGrafter"/>
</dbReference>
<dbReference type="OrthoDB" id="10250831at2759"/>
<dbReference type="EMBL" id="VDLU01000001">
    <property type="protein sequence ID" value="TNJ29596.1"/>
    <property type="molecule type" value="Genomic_DNA"/>
</dbReference>
<dbReference type="InterPro" id="IPR016024">
    <property type="entry name" value="ARM-type_fold"/>
</dbReference>
<dbReference type="GO" id="GO:0071074">
    <property type="term" value="F:eukaryotic initiation factor eIF2 binding"/>
    <property type="evidence" value="ECO:0007669"/>
    <property type="project" value="TreeGrafter"/>
</dbReference>
<evidence type="ECO:0000256" key="2">
    <source>
        <dbReference type="ARBA" id="ARBA00022540"/>
    </source>
</evidence>
<dbReference type="InterPro" id="IPR016189">
    <property type="entry name" value="Transl_init_fac_IF2/IF5_N"/>
</dbReference>
<dbReference type="GO" id="GO:0003743">
    <property type="term" value="F:translation initiation factor activity"/>
    <property type="evidence" value="ECO:0007669"/>
    <property type="project" value="UniProtKB-KW"/>
</dbReference>
<dbReference type="InterPro" id="IPR045196">
    <property type="entry name" value="IF2/IF5"/>
</dbReference>
<dbReference type="SUPFAM" id="SSF75689">
    <property type="entry name" value="Zinc-binding domain of translation initiation factor 2 beta"/>
    <property type="match status" value="1"/>
</dbReference>
<dbReference type="InterPro" id="IPR002735">
    <property type="entry name" value="Transl_init_fac_IF2/IF5_dom"/>
</dbReference>
<protein>
    <submittedName>
        <fullName evidence="8">Eukaryotic translation initiation factor 5</fullName>
    </submittedName>
</protein>
<keyword evidence="5" id="KW-0342">GTP-binding</keyword>
<dbReference type="PANTHER" id="PTHR23001:SF7">
    <property type="entry name" value="EUKARYOTIC TRANSLATION INITIATION FACTOR 5"/>
    <property type="match status" value="1"/>
</dbReference>
<keyword evidence="4" id="KW-0648">Protein biosynthesis</keyword>
<dbReference type="Gene3D" id="2.20.25.350">
    <property type="match status" value="1"/>
</dbReference>
<dbReference type="PANTHER" id="PTHR23001">
    <property type="entry name" value="EUKARYOTIC TRANSLATION INITIATION FACTOR"/>
    <property type="match status" value="1"/>
</dbReference>
<dbReference type="GO" id="GO:0005829">
    <property type="term" value="C:cytosol"/>
    <property type="evidence" value="ECO:0007669"/>
    <property type="project" value="TreeGrafter"/>
</dbReference>
<dbReference type="InterPro" id="IPR016190">
    <property type="entry name" value="Transl_init_fac_IF2/IF5_Zn-bd"/>
</dbReference>
<comment type="similarity">
    <text evidence="1">Belongs to the eIF-2-beta/eIF-5 family.</text>
</comment>
<reference evidence="8 9" key="1">
    <citation type="submission" date="2019-05" db="EMBL/GenBank/DDBJ databases">
        <title>The compact genome of Giardia muris reveals important steps in the evolution of intestinal protozoan parasites.</title>
        <authorList>
            <person name="Xu F."/>
            <person name="Jimenez-Gonzalez A."/>
            <person name="Einarsson E."/>
            <person name="Astvaldsson A."/>
            <person name="Peirasmaki D."/>
            <person name="Eckmann L."/>
            <person name="Andersson J.O."/>
            <person name="Svard S.G."/>
            <person name="Jerlstrom-Hultqvist J."/>
        </authorList>
    </citation>
    <scope>NUCLEOTIDE SEQUENCE [LARGE SCALE GENOMIC DNA]</scope>
    <source>
        <strain evidence="8 9">Roberts-Thomson</strain>
    </source>
</reference>
<dbReference type="Pfam" id="PF01873">
    <property type="entry name" value="eIF-5_eIF-2B"/>
    <property type="match status" value="1"/>
</dbReference>
<dbReference type="Proteomes" id="UP000315496">
    <property type="component" value="Chromosome 1"/>
</dbReference>
<keyword evidence="3" id="KW-0547">Nucleotide-binding</keyword>
<dbReference type="GO" id="GO:0005525">
    <property type="term" value="F:GTP binding"/>
    <property type="evidence" value="ECO:0007669"/>
    <property type="project" value="UniProtKB-KW"/>
</dbReference>
<dbReference type="InterPro" id="IPR003307">
    <property type="entry name" value="W2_domain"/>
</dbReference>
<dbReference type="AlphaFoldDB" id="A0A4Z1SUS8"/>
<evidence type="ECO:0000313" key="9">
    <source>
        <dbReference type="Proteomes" id="UP000315496"/>
    </source>
</evidence>
<keyword evidence="9" id="KW-1185">Reference proteome</keyword>
<name>A0A4Z1SUS8_GIAMU</name>
<sequence>MVRDTMNVNYTDDPNYRYKMPVPDVSHRGRGNKAHFVIRNIRELAEVLGRTPQDLAKFLQYSLGNLATYNAGDGTWKFTGLHDQATILRVLRSFIFTHVICHHCQIPETTYELSDGVLSLKCAACGKATHLPKDQYTAYLVKLLQPKEVTLQKLPTGAFANVRNMLASDLTLEKKASDLQKRFDEYQAQRCVTDGERVYFILAAIFAKADPTPEFITLVTDVLKALITQDSDRIHVLYALECVVRKYEEHMLNTQTNLLSFTLQRLLLGGIVNEPSIQSWANPELSQPIVPGDYHSRVLECAKPFLAWFEAQRANGEDSDDEYEYDEDEDEEESD</sequence>
<keyword evidence="2 8" id="KW-0396">Initiation factor</keyword>